<accession>A0A6M3KVJ9</accession>
<proteinExistence type="predicted"/>
<dbReference type="EMBL" id="MT142573">
    <property type="protein sequence ID" value="QJA85425.1"/>
    <property type="molecule type" value="Genomic_DNA"/>
</dbReference>
<sequence length="771" mass="82474">MANLGGLMPATAVVIASDASSRVKQWAWAARSHLGDLVQICVGTSDNVQIQAAIDALPIVNDWRSGHIIFSEGTFDIRAKLDPNSTYAAIVFSGQGRTSTRLIWNTGVSGDFVFDLYAGSAEGRRIDLYDMAINGGGSGSETGKALWLGRADAAGSAEYKLYNVRVSYCASPAIDMDYVSMATFSEVSADNNLGWDVDMDSGSHLMIFGGLYQKVSVNEGWFHTYGATHHHIDIEQNVSYGAIKIDGSFFDPVPTGYESHIILGSSGNVKAPIIFGNNFGTAPEANKYFIDIVNTNNTRIFANDYTASVPPTTYINIQANATDTLIDEGSNISESLITDAGTRTRIFYRNEPDPQYKIPVNLLNNGGFEVGDPPVAWSALRSTFTRETTEIKFGASAAKIVAACTSANSMFRQFVPNYERYKGRKVTLGAWVRAEAANDKAQAMTLYDGVGETASSTFTKDGAYHWVTLTRKISATANQLEVTFYVVKTAATDSDDILYVSGAMLVEGDSCPAFSPKPDDNLASHHTSAYTMSRYESGHVVHTNYGASGAVVITLPQTVSTGYPCRFAVMAAKELRVDPGAAGAIYINGAKQADNAYISSSHIGDEITLVSDGNGDWVVSSQAGNWSVESVGIASGSIVSISKTIDHASLTDVGDATAYMDFGDAIPAGSIIKSVKCDFTEAFNSDDTSTLTMMIGLQADLDAFNKTVDPGEDAFNHTTDVFWGESDCQEPVVTSAATPRVTFTEDDDGTDIINSANAQGAVTVTITYMKA</sequence>
<organism evidence="1">
    <name type="scientific">viral metagenome</name>
    <dbReference type="NCBI Taxonomy" id="1070528"/>
    <lineage>
        <taxon>unclassified sequences</taxon>
        <taxon>metagenomes</taxon>
        <taxon>organismal metagenomes</taxon>
    </lineage>
</organism>
<protein>
    <submittedName>
        <fullName evidence="1">Uncharacterized protein</fullName>
    </submittedName>
</protein>
<dbReference type="AlphaFoldDB" id="A0A6M3KVJ9"/>
<gene>
    <name evidence="1" type="ORF">MM415B02222_0005</name>
</gene>
<evidence type="ECO:0000313" key="1">
    <source>
        <dbReference type="EMBL" id="QJA85425.1"/>
    </source>
</evidence>
<reference evidence="1" key="1">
    <citation type="submission" date="2020-03" db="EMBL/GenBank/DDBJ databases">
        <title>The deep terrestrial virosphere.</title>
        <authorList>
            <person name="Holmfeldt K."/>
            <person name="Nilsson E."/>
            <person name="Simone D."/>
            <person name="Lopez-Fernandez M."/>
            <person name="Wu X."/>
            <person name="de Brujin I."/>
            <person name="Lundin D."/>
            <person name="Andersson A."/>
            <person name="Bertilsson S."/>
            <person name="Dopson M."/>
        </authorList>
    </citation>
    <scope>NUCLEOTIDE SEQUENCE</scope>
    <source>
        <strain evidence="1">MM415B02222</strain>
    </source>
</reference>
<dbReference type="Gene3D" id="2.60.120.260">
    <property type="entry name" value="Galactose-binding domain-like"/>
    <property type="match status" value="1"/>
</dbReference>
<name>A0A6M3KVJ9_9ZZZZ</name>